<feature type="transmembrane region" description="Helical" evidence="1">
    <location>
        <begin position="80"/>
        <end position="108"/>
    </location>
</feature>
<protein>
    <submittedName>
        <fullName evidence="2">Uncharacterized protein</fullName>
    </submittedName>
</protein>
<dbReference type="RefSeq" id="WP_202105235.1">
    <property type="nucleotide sequence ID" value="NZ_JAERTY010000019.1"/>
</dbReference>
<feature type="transmembrane region" description="Helical" evidence="1">
    <location>
        <begin position="9"/>
        <end position="29"/>
    </location>
</feature>
<feature type="transmembrane region" description="Helical" evidence="1">
    <location>
        <begin position="41"/>
        <end position="59"/>
    </location>
</feature>
<name>A0ABS1RBB9_9SPHI</name>
<keyword evidence="1" id="KW-0472">Membrane</keyword>
<feature type="transmembrane region" description="Helical" evidence="1">
    <location>
        <begin position="128"/>
        <end position="145"/>
    </location>
</feature>
<gene>
    <name evidence="2" type="ORF">JKG61_22360</name>
</gene>
<keyword evidence="1" id="KW-0812">Transmembrane</keyword>
<evidence type="ECO:0000256" key="1">
    <source>
        <dbReference type="SAM" id="Phobius"/>
    </source>
</evidence>
<sequence>MKQFIIKTLLLLPWCLLAAYLINVTIYVAEPFERVRSPAFMGVYVGTVVVMMVYVGMINKAYNAVVADKKPKDREAEVKLLANYLLFAVIPPIVIHRVLLQVGVVIATQGSVGFGDILTNTRYWKEDFAFLLLPLFATALFFYYCPQYRLFAKKKTQIFAAPPKAPMGTWREYSLPNMLLEQLRKVLDPTVYLEDGKLRLYDVVFILYENNSYFAILTDGQKRLLPRFEPKLLGQWLLGSWFVQLNNNVRINMLYVQYPVKDHRNLILDETVAGTLFGPDSPHSPELCSGGRHGAQNVKNFIDSIPELEEGGWNLRIVRV</sequence>
<comment type="caution">
    <text evidence="2">The sequence shown here is derived from an EMBL/GenBank/DDBJ whole genome shotgun (WGS) entry which is preliminary data.</text>
</comment>
<organism evidence="2 3">
    <name type="scientific">Sphingobacterium faecale</name>
    <dbReference type="NCBI Taxonomy" id="2803775"/>
    <lineage>
        <taxon>Bacteria</taxon>
        <taxon>Pseudomonadati</taxon>
        <taxon>Bacteroidota</taxon>
        <taxon>Sphingobacteriia</taxon>
        <taxon>Sphingobacteriales</taxon>
        <taxon>Sphingobacteriaceae</taxon>
        <taxon>Sphingobacterium</taxon>
    </lineage>
</organism>
<dbReference type="EMBL" id="JAERTY010000019">
    <property type="protein sequence ID" value="MBL1411519.1"/>
    <property type="molecule type" value="Genomic_DNA"/>
</dbReference>
<evidence type="ECO:0000313" key="3">
    <source>
        <dbReference type="Proteomes" id="UP000625283"/>
    </source>
</evidence>
<keyword evidence="3" id="KW-1185">Reference proteome</keyword>
<keyword evidence="1" id="KW-1133">Transmembrane helix</keyword>
<accession>A0ABS1RBB9</accession>
<proteinExistence type="predicted"/>
<dbReference type="Proteomes" id="UP000625283">
    <property type="component" value="Unassembled WGS sequence"/>
</dbReference>
<reference evidence="2 3" key="1">
    <citation type="submission" date="2021-01" db="EMBL/GenBank/DDBJ databases">
        <title>C459-1 draft genome sequence.</title>
        <authorList>
            <person name="Zhang X.-F."/>
        </authorList>
    </citation>
    <scope>NUCLEOTIDE SEQUENCE [LARGE SCALE GENOMIC DNA]</scope>
    <source>
        <strain evidence="3">C459-1</strain>
    </source>
</reference>
<evidence type="ECO:0000313" key="2">
    <source>
        <dbReference type="EMBL" id="MBL1411519.1"/>
    </source>
</evidence>